<protein>
    <submittedName>
        <fullName evidence="1">Uncharacterized protein</fullName>
    </submittedName>
</protein>
<organism evidence="1 2">
    <name type="scientific">Hypothenemus hampei</name>
    <name type="common">Coffee berry borer</name>
    <dbReference type="NCBI Taxonomy" id="57062"/>
    <lineage>
        <taxon>Eukaryota</taxon>
        <taxon>Metazoa</taxon>
        <taxon>Ecdysozoa</taxon>
        <taxon>Arthropoda</taxon>
        <taxon>Hexapoda</taxon>
        <taxon>Insecta</taxon>
        <taxon>Pterygota</taxon>
        <taxon>Neoptera</taxon>
        <taxon>Endopterygota</taxon>
        <taxon>Coleoptera</taxon>
        <taxon>Polyphaga</taxon>
        <taxon>Cucujiformia</taxon>
        <taxon>Curculionidae</taxon>
        <taxon>Scolytinae</taxon>
        <taxon>Hypothenemus</taxon>
    </lineage>
</organism>
<proteinExistence type="predicted"/>
<reference evidence="1 2" key="1">
    <citation type="submission" date="2024-05" db="EMBL/GenBank/DDBJ databases">
        <title>Genetic variation in Jamaican populations of the coffee berry borer (Hypothenemus hampei).</title>
        <authorList>
            <person name="Errbii M."/>
            <person name="Myrie A."/>
        </authorList>
    </citation>
    <scope>NUCLEOTIDE SEQUENCE [LARGE SCALE GENOMIC DNA]</scope>
    <source>
        <strain evidence="1">JA-Hopewell-2020-01-JO</strain>
        <tissue evidence="1">Whole body</tissue>
    </source>
</reference>
<dbReference type="EMBL" id="JBDJPC010000004">
    <property type="protein sequence ID" value="KAL1506544.1"/>
    <property type="molecule type" value="Genomic_DNA"/>
</dbReference>
<keyword evidence="2" id="KW-1185">Reference proteome</keyword>
<accession>A0ABD1EZR6</accession>
<evidence type="ECO:0000313" key="2">
    <source>
        <dbReference type="Proteomes" id="UP001566132"/>
    </source>
</evidence>
<name>A0ABD1EZR6_HYPHA</name>
<gene>
    <name evidence="1" type="ORF">ABEB36_005884</name>
</gene>
<dbReference type="Proteomes" id="UP001566132">
    <property type="component" value="Unassembled WGS sequence"/>
</dbReference>
<dbReference type="AlphaFoldDB" id="A0ABD1EZR6"/>
<sequence>MAGGESMYRETISVVRVPRLAGVNDPHATPIKPIRQEDHINGIFPPKGILQEDIFYIRIAIKVPLLVTLDEIISHESPKGDLTWLT</sequence>
<evidence type="ECO:0000313" key="1">
    <source>
        <dbReference type="EMBL" id="KAL1506544.1"/>
    </source>
</evidence>
<comment type="caution">
    <text evidence="1">The sequence shown here is derived from an EMBL/GenBank/DDBJ whole genome shotgun (WGS) entry which is preliminary data.</text>
</comment>